<dbReference type="InterPro" id="IPR048268">
    <property type="entry name" value="Arginosuc_syn_C"/>
</dbReference>
<dbReference type="InterPro" id="IPR018223">
    <property type="entry name" value="Arginosuc_synth_CS"/>
</dbReference>
<sequence length="505" mass="54966">MANGPVGTVLNPISFVDSDLPAKMGGLCIYSCNASCSNQFCRREKTMFVSPSLLVRIARERRGRRRTATDAMATNGLKESPILKKYVENGDVVGICVSGGLDSKTVALRLRLAGVKVKCFTADIGQPDEEDVNDVIKKMAPCGVETIVVDLKKEIAEGAFEAVAAQAMYDGGYWQSTGIGRYVTARGLLETMKKHGCTVLSHGATGRGNDQVRFERYVNVMDPSFKVYAPWRDPVLLDEFPGRTQMLSFLQKHGIGHQIVSQASKRYSTDANICGLSNEAEDLESMQTPITIVNPVMGVWPKDAPDQQEEITMKFVAGRCVQINGKDVSPLEAVQQSNQIAGRNGIGLCQALENRILGTKSRGVYEAPGMTLLGHALDCVYMSVLDRRSTALFRQLSTHISDQIYDGRYFDPSTRAAINAVWQLAEPASGTVKLGLHKGHMFFLSLTGCPHSIYFEEDSSMEASGGLNPASSQGYLEVSSVEAKALAKAKLIDTGSVWSKRQKTA</sequence>
<evidence type="ECO:0000256" key="7">
    <source>
        <dbReference type="ARBA" id="ARBA00022840"/>
    </source>
</evidence>
<comment type="caution">
    <text evidence="10">The sequence shown here is derived from an EMBL/GenBank/DDBJ whole genome shotgun (WGS) entry which is preliminary data.</text>
</comment>
<dbReference type="GO" id="GO:0000050">
    <property type="term" value="P:urea cycle"/>
    <property type="evidence" value="ECO:0007669"/>
    <property type="project" value="TreeGrafter"/>
</dbReference>
<evidence type="ECO:0000259" key="9">
    <source>
        <dbReference type="Pfam" id="PF20979"/>
    </source>
</evidence>
<dbReference type="InterPro" id="IPR024074">
    <property type="entry name" value="AS_cat/multimer_dom_body"/>
</dbReference>
<dbReference type="InterPro" id="IPR023434">
    <property type="entry name" value="Arginosuc_synth_type_1_subfam"/>
</dbReference>
<dbReference type="OrthoDB" id="1688907at2759"/>
<evidence type="ECO:0000256" key="4">
    <source>
        <dbReference type="ARBA" id="ARBA00022598"/>
    </source>
</evidence>
<evidence type="ECO:0000313" key="10">
    <source>
        <dbReference type="EMBL" id="CAI3977907.1"/>
    </source>
</evidence>
<dbReference type="Proteomes" id="UP001152797">
    <property type="component" value="Unassembled WGS sequence"/>
</dbReference>
<evidence type="ECO:0000256" key="5">
    <source>
        <dbReference type="ARBA" id="ARBA00022605"/>
    </source>
</evidence>
<evidence type="ECO:0000259" key="8">
    <source>
        <dbReference type="Pfam" id="PF00764"/>
    </source>
</evidence>
<protein>
    <recommendedName>
        <fullName evidence="2">argininosuccinate synthase</fullName>
        <ecNumber evidence="2">6.3.4.5</ecNumber>
    </recommendedName>
</protein>
<reference evidence="11" key="2">
    <citation type="submission" date="2024-04" db="EMBL/GenBank/DDBJ databases">
        <authorList>
            <person name="Chen Y."/>
            <person name="Shah S."/>
            <person name="Dougan E. K."/>
            <person name="Thang M."/>
            <person name="Chan C."/>
        </authorList>
    </citation>
    <scope>NUCLEOTIDE SEQUENCE [LARGE SCALE GENOMIC DNA]</scope>
</reference>
<keyword evidence="6" id="KW-0547">Nucleotide-binding</keyword>
<dbReference type="GO" id="GO:0005737">
    <property type="term" value="C:cytoplasm"/>
    <property type="evidence" value="ECO:0007669"/>
    <property type="project" value="TreeGrafter"/>
</dbReference>
<dbReference type="InterPro" id="IPR001518">
    <property type="entry name" value="Arginosuc_synth"/>
</dbReference>
<dbReference type="EMBL" id="CAMXCT030000374">
    <property type="protein sequence ID" value="CAL4765219.1"/>
    <property type="molecule type" value="Genomic_DNA"/>
</dbReference>
<dbReference type="Pfam" id="PF00764">
    <property type="entry name" value="Arginosuc_synth"/>
    <property type="match status" value="1"/>
</dbReference>
<comment type="pathway">
    <text evidence="1">Amino-acid biosynthesis; L-arginine biosynthesis; L-arginine from L-ornithine and carbamoyl phosphate: step 2/3.</text>
</comment>
<evidence type="ECO:0000256" key="1">
    <source>
        <dbReference type="ARBA" id="ARBA00004967"/>
    </source>
</evidence>
<proteinExistence type="predicted"/>
<dbReference type="EC" id="6.3.4.5" evidence="2"/>
<dbReference type="NCBIfam" id="TIGR00032">
    <property type="entry name" value="argG"/>
    <property type="match status" value="1"/>
</dbReference>
<dbReference type="EMBL" id="CAMXCT020000374">
    <property type="protein sequence ID" value="CAL1131282.1"/>
    <property type="molecule type" value="Genomic_DNA"/>
</dbReference>
<dbReference type="GO" id="GO:0000053">
    <property type="term" value="P:argininosuccinate metabolic process"/>
    <property type="evidence" value="ECO:0007669"/>
    <property type="project" value="TreeGrafter"/>
</dbReference>
<dbReference type="Gene3D" id="3.40.50.620">
    <property type="entry name" value="HUPs"/>
    <property type="match status" value="1"/>
</dbReference>
<dbReference type="AlphaFoldDB" id="A0A9P1BRB3"/>
<gene>
    <name evidence="10" type="ORF">C1SCF055_LOCUS6006</name>
</gene>
<evidence type="ECO:0000256" key="2">
    <source>
        <dbReference type="ARBA" id="ARBA00012286"/>
    </source>
</evidence>
<feature type="domain" description="Arginosuccinate synthase-like N-terminal" evidence="8">
    <location>
        <begin position="95"/>
        <end position="255"/>
    </location>
</feature>
<feature type="domain" description="Arginosuccinate synthase C-terminal" evidence="9">
    <location>
        <begin position="267"/>
        <end position="484"/>
    </location>
</feature>
<dbReference type="GO" id="GO:0005524">
    <property type="term" value="F:ATP binding"/>
    <property type="evidence" value="ECO:0007669"/>
    <property type="project" value="UniProtKB-KW"/>
</dbReference>
<dbReference type="Gene3D" id="3.90.1260.10">
    <property type="entry name" value="Argininosuccinate synthetase, chain A, domain 2"/>
    <property type="match status" value="1"/>
</dbReference>
<dbReference type="GO" id="GO:0006526">
    <property type="term" value="P:L-arginine biosynthetic process"/>
    <property type="evidence" value="ECO:0007669"/>
    <property type="project" value="UniProtKB-KW"/>
</dbReference>
<dbReference type="SUPFAM" id="SSF69864">
    <property type="entry name" value="Argininosuccinate synthetase, C-terminal domain"/>
    <property type="match status" value="1"/>
</dbReference>
<dbReference type="Pfam" id="PF20979">
    <property type="entry name" value="Arginosuc_syn_C"/>
    <property type="match status" value="1"/>
</dbReference>
<reference evidence="10" key="1">
    <citation type="submission" date="2022-10" db="EMBL/GenBank/DDBJ databases">
        <authorList>
            <person name="Chen Y."/>
            <person name="Dougan E. K."/>
            <person name="Chan C."/>
            <person name="Rhodes N."/>
            <person name="Thang M."/>
        </authorList>
    </citation>
    <scope>NUCLEOTIDE SEQUENCE</scope>
</reference>
<dbReference type="InterPro" id="IPR014729">
    <property type="entry name" value="Rossmann-like_a/b/a_fold"/>
</dbReference>
<evidence type="ECO:0000313" key="13">
    <source>
        <dbReference type="Proteomes" id="UP001152797"/>
    </source>
</evidence>
<dbReference type="GO" id="GO:0004055">
    <property type="term" value="F:argininosuccinate synthase activity"/>
    <property type="evidence" value="ECO:0007669"/>
    <property type="project" value="UniProtKB-EC"/>
</dbReference>
<dbReference type="PANTHER" id="PTHR11587:SF2">
    <property type="entry name" value="ARGININOSUCCINATE SYNTHASE"/>
    <property type="match status" value="1"/>
</dbReference>
<evidence type="ECO:0000313" key="12">
    <source>
        <dbReference type="EMBL" id="CAL4765219.1"/>
    </source>
</evidence>
<keyword evidence="5" id="KW-0028">Amino-acid biosynthesis</keyword>
<evidence type="ECO:0000313" key="11">
    <source>
        <dbReference type="EMBL" id="CAL1131282.1"/>
    </source>
</evidence>
<keyword evidence="13" id="KW-1185">Reference proteome</keyword>
<dbReference type="EMBL" id="CAMXCT010000374">
    <property type="protein sequence ID" value="CAI3977907.1"/>
    <property type="molecule type" value="Genomic_DNA"/>
</dbReference>
<keyword evidence="4 12" id="KW-0436">Ligase</keyword>
<keyword evidence="3" id="KW-0055">Arginine biosynthesis</keyword>
<organism evidence="10">
    <name type="scientific">Cladocopium goreaui</name>
    <dbReference type="NCBI Taxonomy" id="2562237"/>
    <lineage>
        <taxon>Eukaryota</taxon>
        <taxon>Sar</taxon>
        <taxon>Alveolata</taxon>
        <taxon>Dinophyceae</taxon>
        <taxon>Suessiales</taxon>
        <taxon>Symbiodiniaceae</taxon>
        <taxon>Cladocopium</taxon>
    </lineage>
</organism>
<evidence type="ECO:0000256" key="3">
    <source>
        <dbReference type="ARBA" id="ARBA00022571"/>
    </source>
</evidence>
<keyword evidence="7" id="KW-0067">ATP-binding</keyword>
<evidence type="ECO:0000256" key="6">
    <source>
        <dbReference type="ARBA" id="ARBA00022741"/>
    </source>
</evidence>
<name>A0A9P1BRB3_9DINO</name>
<accession>A0A9P1BRB3</accession>
<dbReference type="PANTHER" id="PTHR11587">
    <property type="entry name" value="ARGININOSUCCINATE SYNTHASE"/>
    <property type="match status" value="1"/>
</dbReference>
<dbReference type="CDD" id="cd01999">
    <property type="entry name" value="ASS"/>
    <property type="match status" value="1"/>
</dbReference>
<dbReference type="PROSITE" id="PS00565">
    <property type="entry name" value="ARGININOSUCCIN_SYN_2"/>
    <property type="match status" value="1"/>
</dbReference>
<dbReference type="InterPro" id="IPR048267">
    <property type="entry name" value="Arginosuc_syn_N"/>
</dbReference>
<dbReference type="SUPFAM" id="SSF52402">
    <property type="entry name" value="Adenine nucleotide alpha hydrolases-like"/>
    <property type="match status" value="1"/>
</dbReference>